<reference evidence="4 5" key="1">
    <citation type="submission" date="2017-12" db="EMBL/GenBank/DDBJ databases">
        <title>Sequencing, de novo assembly and annotation of complete genome of a new Thraustochytrid species, strain FCC1311.</title>
        <authorList>
            <person name="Sedici K."/>
            <person name="Godart F."/>
            <person name="Aiese Cigliano R."/>
            <person name="Sanseverino W."/>
            <person name="Barakat M."/>
            <person name="Ortet P."/>
            <person name="Marechal E."/>
            <person name="Cagnac O."/>
            <person name="Amato A."/>
        </authorList>
    </citation>
    <scope>NUCLEOTIDE SEQUENCE [LARGE SCALE GENOMIC DNA]</scope>
</reference>
<name>A0A2R5FYV1_9STRA</name>
<feature type="transmembrane region" description="Helical" evidence="2">
    <location>
        <begin position="44"/>
        <end position="63"/>
    </location>
</feature>
<dbReference type="InParanoid" id="A0A2R5FYV1"/>
<keyword evidence="2" id="KW-0472">Membrane</keyword>
<keyword evidence="4" id="KW-0808">Transferase</keyword>
<accession>A0A2R5FYV1</accession>
<organism evidence="4 5">
    <name type="scientific">Hondaea fermentalgiana</name>
    <dbReference type="NCBI Taxonomy" id="2315210"/>
    <lineage>
        <taxon>Eukaryota</taxon>
        <taxon>Sar</taxon>
        <taxon>Stramenopiles</taxon>
        <taxon>Bigyra</taxon>
        <taxon>Labyrinthulomycetes</taxon>
        <taxon>Thraustochytrida</taxon>
        <taxon>Thraustochytriidae</taxon>
        <taxon>Hondaea</taxon>
    </lineage>
</organism>
<evidence type="ECO:0000256" key="2">
    <source>
        <dbReference type="SAM" id="Phobius"/>
    </source>
</evidence>
<dbReference type="Proteomes" id="UP000241890">
    <property type="component" value="Unassembled WGS sequence"/>
</dbReference>
<dbReference type="SUPFAM" id="SSF51197">
    <property type="entry name" value="Clavaminate synthase-like"/>
    <property type="match status" value="1"/>
</dbReference>
<dbReference type="PANTHER" id="PTHR12480:SF21">
    <property type="entry name" value="JMJC DOMAIN-CONTAINING PROTEIN 8"/>
    <property type="match status" value="1"/>
</dbReference>
<dbReference type="EMBL" id="BEYU01000001">
    <property type="protein sequence ID" value="GBG23936.1"/>
    <property type="molecule type" value="Genomic_DNA"/>
</dbReference>
<sequence length="381" mass="43128">MAKKRHSGGSGTKMQARTKKAATAAPSATATATAAAAWRVPALGAFAALVIGVLVGFAGRNTATSPDIVLRRILEDVDRDDSLINVVMELPLVETDQMKWAEHAHYSPEMTLSWQENEANPGENGLAGFRFDTPDDLKTLSSDAVARETLWIKIQRADAYIKHLMSVAKTLTPLASKELRELFADDYSFLYNQRLSLLRERNNAMQQRFLKEKGRLPVIEDQQVLSIERRSALELSVEDFVNEYAKKRKPVIITDLDLFRTPWTKAYVAEKCDFQKMPLAVNAPMYQGTQHPGELIFIPGGCPHGVRNHDDIVGISMNYLDVSNEWLYLWMKLADHDFRDYELYANPAFPRGLRRDQKDLTFGEFKSQHWYAQSANSFDIK</sequence>
<dbReference type="OrthoDB" id="424465at2759"/>
<evidence type="ECO:0000256" key="1">
    <source>
        <dbReference type="SAM" id="MobiDB-lite"/>
    </source>
</evidence>
<dbReference type="InterPro" id="IPR050910">
    <property type="entry name" value="JMJD6_ArgDemeth/LysHydrox"/>
</dbReference>
<evidence type="ECO:0000313" key="5">
    <source>
        <dbReference type="Proteomes" id="UP000241890"/>
    </source>
</evidence>
<dbReference type="GO" id="GO:0008168">
    <property type="term" value="F:methyltransferase activity"/>
    <property type="evidence" value="ECO:0007669"/>
    <property type="project" value="UniProtKB-KW"/>
</dbReference>
<dbReference type="Pfam" id="PF02373">
    <property type="entry name" value="JmjC"/>
    <property type="match status" value="1"/>
</dbReference>
<protein>
    <submittedName>
        <fullName evidence="4">Bifunctional arginine demethylase and lysyl-hydroxylase PSR</fullName>
    </submittedName>
</protein>
<comment type="caution">
    <text evidence="4">The sequence shown here is derived from an EMBL/GenBank/DDBJ whole genome shotgun (WGS) entry which is preliminary data.</text>
</comment>
<feature type="domain" description="JmjC" evidence="3">
    <location>
        <begin position="282"/>
        <end position="318"/>
    </location>
</feature>
<dbReference type="PANTHER" id="PTHR12480">
    <property type="entry name" value="ARGININE DEMETHYLASE AND LYSYL-HYDROXYLASE JMJD"/>
    <property type="match status" value="1"/>
</dbReference>
<keyword evidence="2" id="KW-1133">Transmembrane helix</keyword>
<keyword evidence="4" id="KW-0489">Methyltransferase</keyword>
<dbReference type="InterPro" id="IPR003347">
    <property type="entry name" value="JmjC_dom"/>
</dbReference>
<evidence type="ECO:0000313" key="4">
    <source>
        <dbReference type="EMBL" id="GBG23936.1"/>
    </source>
</evidence>
<dbReference type="AlphaFoldDB" id="A0A2R5FYV1"/>
<gene>
    <name evidence="4" type="ORF">FCC1311_005071</name>
</gene>
<dbReference type="Gene3D" id="2.60.120.650">
    <property type="entry name" value="Cupin"/>
    <property type="match status" value="2"/>
</dbReference>
<proteinExistence type="predicted"/>
<keyword evidence="5" id="KW-1185">Reference proteome</keyword>
<dbReference type="GO" id="GO:0000987">
    <property type="term" value="F:cis-regulatory region sequence-specific DNA binding"/>
    <property type="evidence" value="ECO:0007669"/>
    <property type="project" value="TreeGrafter"/>
</dbReference>
<dbReference type="GO" id="GO:0005634">
    <property type="term" value="C:nucleus"/>
    <property type="evidence" value="ECO:0007669"/>
    <property type="project" value="TreeGrafter"/>
</dbReference>
<feature type="region of interest" description="Disordered" evidence="1">
    <location>
        <begin position="1"/>
        <end position="23"/>
    </location>
</feature>
<evidence type="ECO:0000259" key="3">
    <source>
        <dbReference type="Pfam" id="PF02373"/>
    </source>
</evidence>
<dbReference type="GO" id="GO:0032259">
    <property type="term" value="P:methylation"/>
    <property type="evidence" value="ECO:0007669"/>
    <property type="project" value="UniProtKB-KW"/>
</dbReference>
<dbReference type="CDD" id="cd02208">
    <property type="entry name" value="cupin_RmlC-like"/>
    <property type="match status" value="1"/>
</dbReference>
<keyword evidence="2" id="KW-0812">Transmembrane</keyword>